<evidence type="ECO:0000259" key="4">
    <source>
        <dbReference type="Pfam" id="PF02719"/>
    </source>
</evidence>
<keyword evidence="5" id="KW-0456">Lyase</keyword>
<feature type="transmembrane region" description="Helical" evidence="3">
    <location>
        <begin position="94"/>
        <end position="115"/>
    </location>
</feature>
<protein>
    <submittedName>
        <fullName evidence="5">UDP-N-acetyl-alpha-D-glucosamine C6 dehydratase</fullName>
        <ecNumber evidence="5">4.2.1.135</ecNumber>
    </submittedName>
</protein>
<name>A0A2Z2NTD3_9GAMM</name>
<dbReference type="EMBL" id="CP018632">
    <property type="protein sequence ID" value="ASJ74579.1"/>
    <property type="molecule type" value="Genomic_DNA"/>
</dbReference>
<evidence type="ECO:0000256" key="1">
    <source>
        <dbReference type="ARBA" id="ARBA00007430"/>
    </source>
</evidence>
<feature type="transmembrane region" description="Helical" evidence="3">
    <location>
        <begin position="156"/>
        <end position="174"/>
    </location>
</feature>
<evidence type="ECO:0000256" key="3">
    <source>
        <dbReference type="SAM" id="Phobius"/>
    </source>
</evidence>
<dbReference type="Proteomes" id="UP000250079">
    <property type="component" value="Chromosome"/>
</dbReference>
<feature type="transmembrane region" description="Helical" evidence="3">
    <location>
        <begin position="127"/>
        <end position="144"/>
    </location>
</feature>
<comment type="similarity">
    <text evidence="1">Belongs to the polysaccharide synthase family.</text>
</comment>
<sequence length="657" mass="71877">MQQQSGQFSLVPSFVKGMAKNLSATGRGRKQIIGMSIDACMVIVSLSAAYALRVGELNVVHFSYQFLLLLPLTVLVFMGLGIYRWIVRSSTLGLFYQVVKGAVCSAFILLLLLYLIPPESSHPRSIFIIYGLVLGMLCCGYRMLWKAFFSSHRKGATVAIFGAGAAGIKLASILKNGEEYRPVCFIDDDNAVVGSTIMGRRVLNGRVKNLQSQLLRLEVSQVIIAIPSLDSEHYSNIYDRLDAVGIPFKTSPSSVELLSGRSAISEIREVSVTDILGRNEALPDPRLLQSAIAGKSILVTGGGGSIGSEICRQIIMQMPRRLVVLDNSEANLYHIGEEMLQLLANTSDLAAIEFDTILCSVADRARIKQIFTETHFDTVYHAAAYKHVPIIERFPEQGAEVNVFGTLNVLDAAISAGVGRFVLISTDKAVRPTNAMGATKRVAEMVLQAKARNSGSTIISMVRFGNVLASNGSVVPKFRRQIAAGGPITLTHPDITRYFMTIPEASQLVIQASAISKGGDVFVLDMGEPIKIAQLAETMIKLHCQRVEQAGGMRPDITIKITGLRPGEKMYEELFIDDSCQRTSVEKVMSADEQHLSWDKLEPQLVRLRSVLVGAKPELVRERLFDIVYHTDQQLKATDESSSVEGSEVQQLSAVHS</sequence>
<dbReference type="RefSeq" id="WP_157736192.1">
    <property type="nucleotide sequence ID" value="NZ_CP018632.1"/>
</dbReference>
<dbReference type="OrthoDB" id="9803111at2"/>
<gene>
    <name evidence="5" type="primary">pglF_1</name>
    <name evidence="5" type="ORF">IMCC3135_22545</name>
</gene>
<organism evidence="5 6">
    <name type="scientific">Granulosicoccus antarcticus IMCC3135</name>
    <dbReference type="NCBI Taxonomy" id="1192854"/>
    <lineage>
        <taxon>Bacteria</taxon>
        <taxon>Pseudomonadati</taxon>
        <taxon>Pseudomonadota</taxon>
        <taxon>Gammaproteobacteria</taxon>
        <taxon>Chromatiales</taxon>
        <taxon>Granulosicoccaceae</taxon>
        <taxon>Granulosicoccus</taxon>
    </lineage>
</organism>
<dbReference type="SUPFAM" id="SSF51735">
    <property type="entry name" value="NAD(P)-binding Rossmann-fold domains"/>
    <property type="match status" value="2"/>
</dbReference>
<dbReference type="InterPro" id="IPR051203">
    <property type="entry name" value="Polysaccharide_Synthase-Rel"/>
</dbReference>
<feature type="domain" description="Polysaccharide biosynthesis protein CapD-like" evidence="4">
    <location>
        <begin position="297"/>
        <end position="591"/>
    </location>
</feature>
<feature type="transmembrane region" description="Helical" evidence="3">
    <location>
        <begin position="32"/>
        <end position="52"/>
    </location>
</feature>
<dbReference type="InterPro" id="IPR003869">
    <property type="entry name" value="Polysac_CapD-like"/>
</dbReference>
<keyword evidence="3" id="KW-0472">Membrane</keyword>
<reference evidence="5 6" key="1">
    <citation type="submission" date="2016-12" db="EMBL/GenBank/DDBJ databases">
        <authorList>
            <person name="Song W.-J."/>
            <person name="Kurnit D.M."/>
        </authorList>
    </citation>
    <scope>NUCLEOTIDE SEQUENCE [LARGE SCALE GENOMIC DNA]</scope>
    <source>
        <strain evidence="5 6">IMCC3135</strain>
    </source>
</reference>
<feature type="transmembrane region" description="Helical" evidence="3">
    <location>
        <begin position="64"/>
        <end position="87"/>
    </location>
</feature>
<proteinExistence type="inferred from homology"/>
<dbReference type="Pfam" id="PF13727">
    <property type="entry name" value="CoA_binding_3"/>
    <property type="match status" value="1"/>
</dbReference>
<dbReference type="InterPro" id="IPR036291">
    <property type="entry name" value="NAD(P)-bd_dom_sf"/>
</dbReference>
<dbReference type="Pfam" id="PF02719">
    <property type="entry name" value="Polysacc_synt_2"/>
    <property type="match status" value="1"/>
</dbReference>
<dbReference type="CDD" id="cd05237">
    <property type="entry name" value="UDP_invert_4-6DH_SDR_e"/>
    <property type="match status" value="1"/>
</dbReference>
<feature type="region of interest" description="Disordered" evidence="2">
    <location>
        <begin position="638"/>
        <end position="657"/>
    </location>
</feature>
<dbReference type="EC" id="4.2.1.135" evidence="5"/>
<dbReference type="PANTHER" id="PTHR43318:SF1">
    <property type="entry name" value="POLYSACCHARIDE BIOSYNTHESIS PROTEIN EPSC-RELATED"/>
    <property type="match status" value="1"/>
</dbReference>
<keyword evidence="6" id="KW-1185">Reference proteome</keyword>
<feature type="compositionally biased region" description="Low complexity" evidence="2">
    <location>
        <begin position="640"/>
        <end position="657"/>
    </location>
</feature>
<dbReference type="Gene3D" id="3.40.50.720">
    <property type="entry name" value="NAD(P)-binding Rossmann-like Domain"/>
    <property type="match status" value="2"/>
</dbReference>
<evidence type="ECO:0000256" key="2">
    <source>
        <dbReference type="SAM" id="MobiDB-lite"/>
    </source>
</evidence>
<dbReference type="GO" id="GO:0016829">
    <property type="term" value="F:lyase activity"/>
    <property type="evidence" value="ECO:0007669"/>
    <property type="project" value="UniProtKB-KW"/>
</dbReference>
<accession>A0A2Z2NTD3</accession>
<keyword evidence="3" id="KW-0812">Transmembrane</keyword>
<evidence type="ECO:0000313" key="5">
    <source>
        <dbReference type="EMBL" id="ASJ74579.1"/>
    </source>
</evidence>
<dbReference type="KEGG" id="gai:IMCC3135_22545"/>
<dbReference type="AlphaFoldDB" id="A0A2Z2NTD3"/>
<keyword evidence="3" id="KW-1133">Transmembrane helix</keyword>
<dbReference type="PANTHER" id="PTHR43318">
    <property type="entry name" value="UDP-N-ACETYLGLUCOSAMINE 4,6-DEHYDRATASE"/>
    <property type="match status" value="1"/>
</dbReference>
<evidence type="ECO:0000313" key="6">
    <source>
        <dbReference type="Proteomes" id="UP000250079"/>
    </source>
</evidence>